<reference evidence="2" key="2">
    <citation type="journal article" date="2015" name="Data Brief">
        <title>Shoot transcriptome of the giant reed, Arundo donax.</title>
        <authorList>
            <person name="Barrero R.A."/>
            <person name="Guerrero F.D."/>
            <person name="Moolhuijzen P."/>
            <person name="Goolsby J.A."/>
            <person name="Tidwell J."/>
            <person name="Bellgard S.E."/>
            <person name="Bellgard M.I."/>
        </authorList>
    </citation>
    <scope>NUCLEOTIDE SEQUENCE</scope>
    <source>
        <tissue evidence="2">Shoot tissue taken approximately 20 cm above the soil surface</tissue>
    </source>
</reference>
<organism evidence="2">
    <name type="scientific">Arundo donax</name>
    <name type="common">Giant reed</name>
    <name type="synonym">Donax arundinaceus</name>
    <dbReference type="NCBI Taxonomy" id="35708"/>
    <lineage>
        <taxon>Eukaryota</taxon>
        <taxon>Viridiplantae</taxon>
        <taxon>Streptophyta</taxon>
        <taxon>Embryophyta</taxon>
        <taxon>Tracheophyta</taxon>
        <taxon>Spermatophyta</taxon>
        <taxon>Magnoliopsida</taxon>
        <taxon>Liliopsida</taxon>
        <taxon>Poales</taxon>
        <taxon>Poaceae</taxon>
        <taxon>PACMAD clade</taxon>
        <taxon>Arundinoideae</taxon>
        <taxon>Arundineae</taxon>
        <taxon>Arundo</taxon>
    </lineage>
</organism>
<proteinExistence type="predicted"/>
<accession>A0A0A9FXC7</accession>
<reference evidence="2" key="1">
    <citation type="submission" date="2014-09" db="EMBL/GenBank/DDBJ databases">
        <authorList>
            <person name="Magalhaes I.L.F."/>
            <person name="Oliveira U."/>
            <person name="Santos F.R."/>
            <person name="Vidigal T.H.D.A."/>
            <person name="Brescovit A.D."/>
            <person name="Santos A.J."/>
        </authorList>
    </citation>
    <scope>NUCLEOTIDE SEQUENCE</scope>
    <source>
        <tissue evidence="2">Shoot tissue taken approximately 20 cm above the soil surface</tissue>
    </source>
</reference>
<dbReference type="AlphaFoldDB" id="A0A0A9FXC7"/>
<sequence>MFGNTSMPFLQLVACFIYGVLYFAYIKSSIPAMNFHSNPSELIMCCH</sequence>
<evidence type="ECO:0000313" key="2">
    <source>
        <dbReference type="EMBL" id="JAE17485.1"/>
    </source>
</evidence>
<evidence type="ECO:0000256" key="1">
    <source>
        <dbReference type="SAM" id="Phobius"/>
    </source>
</evidence>
<name>A0A0A9FXC7_ARUDO</name>
<dbReference type="EMBL" id="GBRH01180411">
    <property type="protein sequence ID" value="JAE17485.1"/>
    <property type="molecule type" value="Transcribed_RNA"/>
</dbReference>
<keyword evidence="1" id="KW-0472">Membrane</keyword>
<feature type="transmembrane region" description="Helical" evidence="1">
    <location>
        <begin position="6"/>
        <end position="25"/>
    </location>
</feature>
<keyword evidence="1" id="KW-0812">Transmembrane</keyword>
<protein>
    <submittedName>
        <fullName evidence="2">Uncharacterized protein</fullName>
    </submittedName>
</protein>
<keyword evidence="1" id="KW-1133">Transmembrane helix</keyword>